<dbReference type="Proteomes" id="UP000015241">
    <property type="component" value="Unassembled WGS sequence"/>
</dbReference>
<dbReference type="AlphaFoldDB" id="S8ERV0"/>
<reference evidence="1 2" key="1">
    <citation type="journal article" date="2012" name="Science">
        <title>The Paleozoic origin of enzymatic lignin decomposition reconstructed from 31 fungal genomes.</title>
        <authorList>
            <person name="Floudas D."/>
            <person name="Binder M."/>
            <person name="Riley R."/>
            <person name="Barry K."/>
            <person name="Blanchette R.A."/>
            <person name="Henrissat B."/>
            <person name="Martinez A.T."/>
            <person name="Otillar R."/>
            <person name="Spatafora J.W."/>
            <person name="Yadav J.S."/>
            <person name="Aerts A."/>
            <person name="Benoit I."/>
            <person name="Boyd A."/>
            <person name="Carlson A."/>
            <person name="Copeland A."/>
            <person name="Coutinho P.M."/>
            <person name="de Vries R.P."/>
            <person name="Ferreira P."/>
            <person name="Findley K."/>
            <person name="Foster B."/>
            <person name="Gaskell J."/>
            <person name="Glotzer D."/>
            <person name="Gorecki P."/>
            <person name="Heitman J."/>
            <person name="Hesse C."/>
            <person name="Hori C."/>
            <person name="Igarashi K."/>
            <person name="Jurgens J.A."/>
            <person name="Kallen N."/>
            <person name="Kersten P."/>
            <person name="Kohler A."/>
            <person name="Kuees U."/>
            <person name="Kumar T.K.A."/>
            <person name="Kuo A."/>
            <person name="LaButti K."/>
            <person name="Larrondo L.F."/>
            <person name="Lindquist E."/>
            <person name="Ling A."/>
            <person name="Lombard V."/>
            <person name="Lucas S."/>
            <person name="Lundell T."/>
            <person name="Martin R."/>
            <person name="McLaughlin D.J."/>
            <person name="Morgenstern I."/>
            <person name="Morin E."/>
            <person name="Murat C."/>
            <person name="Nagy L.G."/>
            <person name="Nolan M."/>
            <person name="Ohm R.A."/>
            <person name="Patyshakuliyeva A."/>
            <person name="Rokas A."/>
            <person name="Ruiz-Duenas F.J."/>
            <person name="Sabat G."/>
            <person name="Salamov A."/>
            <person name="Samejima M."/>
            <person name="Schmutz J."/>
            <person name="Slot J.C."/>
            <person name="St John F."/>
            <person name="Stenlid J."/>
            <person name="Sun H."/>
            <person name="Sun S."/>
            <person name="Syed K."/>
            <person name="Tsang A."/>
            <person name="Wiebenga A."/>
            <person name="Young D."/>
            <person name="Pisabarro A."/>
            <person name="Eastwood D.C."/>
            <person name="Martin F."/>
            <person name="Cullen D."/>
            <person name="Grigoriev I.V."/>
            <person name="Hibbett D.S."/>
        </authorList>
    </citation>
    <scope>NUCLEOTIDE SEQUENCE</scope>
    <source>
        <strain evidence="2">FP-58527</strain>
    </source>
</reference>
<keyword evidence="2" id="KW-1185">Reference proteome</keyword>
<dbReference type="HOGENOM" id="CLU_1304888_0_0_1"/>
<proteinExistence type="predicted"/>
<dbReference type="OrthoDB" id="2804187at2759"/>
<gene>
    <name evidence="1" type="ORF">FOMPIDRAFT_1021002</name>
</gene>
<protein>
    <submittedName>
        <fullName evidence="1">Uncharacterized protein</fullName>
    </submittedName>
</protein>
<dbReference type="InParanoid" id="S8ERV0"/>
<sequence>MPKVPSYLSKDVTVRSGNPIFARKGARKLKLSTSERRRNEASREHRALVAGLSFEEREQLDKLNGPATTAFNSAYDDSVDALPPGEEAMFLSNAGGEMELCEDLMGKHRTIASMTVANATIIEPAVIDFYAYRRIGKPKCLPSLKHLCVGNEMQVMCLPRPEATPPTRGKREVMSTTLCHRWKNKRPAMLQEQALVPRMGVKRIRCSSWRS</sequence>
<evidence type="ECO:0000313" key="2">
    <source>
        <dbReference type="Proteomes" id="UP000015241"/>
    </source>
</evidence>
<name>S8ERV0_FOMSC</name>
<accession>S8ERV0</accession>
<organism evidence="1 2">
    <name type="scientific">Fomitopsis schrenkii</name>
    <name type="common">Brown rot fungus</name>
    <dbReference type="NCBI Taxonomy" id="2126942"/>
    <lineage>
        <taxon>Eukaryota</taxon>
        <taxon>Fungi</taxon>
        <taxon>Dikarya</taxon>
        <taxon>Basidiomycota</taxon>
        <taxon>Agaricomycotina</taxon>
        <taxon>Agaricomycetes</taxon>
        <taxon>Polyporales</taxon>
        <taxon>Fomitopsis</taxon>
    </lineage>
</organism>
<evidence type="ECO:0000313" key="1">
    <source>
        <dbReference type="EMBL" id="EPS92520.1"/>
    </source>
</evidence>
<dbReference type="EMBL" id="KE504513">
    <property type="protein sequence ID" value="EPS92520.1"/>
    <property type="molecule type" value="Genomic_DNA"/>
</dbReference>